<name>A0A6I2U2T8_9FIRM</name>
<keyword evidence="1" id="KW-1133">Transmembrane helix</keyword>
<feature type="transmembrane region" description="Helical" evidence="1">
    <location>
        <begin position="7"/>
        <end position="27"/>
    </location>
</feature>
<evidence type="ECO:0000313" key="3">
    <source>
        <dbReference type="Proteomes" id="UP000431913"/>
    </source>
</evidence>
<organism evidence="2 3">
    <name type="scientific">Ruthenibacterium lactatiformans</name>
    <dbReference type="NCBI Taxonomy" id="1550024"/>
    <lineage>
        <taxon>Bacteria</taxon>
        <taxon>Bacillati</taxon>
        <taxon>Bacillota</taxon>
        <taxon>Clostridia</taxon>
        <taxon>Eubacteriales</taxon>
        <taxon>Oscillospiraceae</taxon>
        <taxon>Ruthenibacterium</taxon>
    </lineage>
</organism>
<proteinExistence type="predicted"/>
<keyword evidence="1" id="KW-0812">Transmembrane</keyword>
<dbReference type="InterPro" id="IPR043753">
    <property type="entry name" value="DUF5699"/>
</dbReference>
<protein>
    <submittedName>
        <fullName evidence="2">Succinate dehydrogenase</fullName>
    </submittedName>
</protein>
<feature type="transmembrane region" description="Helical" evidence="1">
    <location>
        <begin position="33"/>
        <end position="51"/>
    </location>
</feature>
<evidence type="ECO:0000313" key="2">
    <source>
        <dbReference type="EMBL" id="MST91366.1"/>
    </source>
</evidence>
<dbReference type="AlphaFoldDB" id="A0A6I2U2T8"/>
<comment type="caution">
    <text evidence="2">The sequence shown here is derived from an EMBL/GenBank/DDBJ whole genome shotgun (WGS) entry which is preliminary data.</text>
</comment>
<sequence>MKIILKILFAPIIVVLAVVTWFLTFLVQASGTVLGIVSALLVVLGVAVMILDNTKNGIIVIVLAFLGSPYGIPLLAAKLVGQLHRFRLWLKDTIYG</sequence>
<reference evidence="2 3" key="1">
    <citation type="submission" date="2019-08" db="EMBL/GenBank/DDBJ databases">
        <title>In-depth cultivation of the pig gut microbiome towards novel bacterial diversity and tailored functional studies.</title>
        <authorList>
            <person name="Wylensek D."/>
            <person name="Hitch T.C.A."/>
            <person name="Clavel T."/>
        </authorList>
    </citation>
    <scope>NUCLEOTIDE SEQUENCE [LARGE SCALE GENOMIC DNA]</scope>
    <source>
        <strain evidence="2 3">WCA3-601-WT-6J</strain>
    </source>
</reference>
<gene>
    <name evidence="2" type="ORF">FYJ76_05345</name>
</gene>
<evidence type="ECO:0000256" key="1">
    <source>
        <dbReference type="SAM" id="Phobius"/>
    </source>
</evidence>
<dbReference type="Proteomes" id="UP000431913">
    <property type="component" value="Unassembled WGS sequence"/>
</dbReference>
<accession>A0A6I2U2T8</accession>
<dbReference type="RefSeq" id="WP_154522057.1">
    <property type="nucleotide sequence ID" value="NZ_VUNJ01000004.1"/>
</dbReference>
<feature type="transmembrane region" description="Helical" evidence="1">
    <location>
        <begin position="58"/>
        <end position="80"/>
    </location>
</feature>
<dbReference type="EMBL" id="VUNJ01000004">
    <property type="protein sequence ID" value="MST91366.1"/>
    <property type="molecule type" value="Genomic_DNA"/>
</dbReference>
<dbReference type="Pfam" id="PF18956">
    <property type="entry name" value="DUF5699"/>
    <property type="match status" value="1"/>
</dbReference>
<keyword evidence="1" id="KW-0472">Membrane</keyword>